<keyword evidence="1" id="KW-0472">Membrane</keyword>
<accession>A0ABV6VSE0</accession>
<protein>
    <recommendedName>
        <fullName evidence="4">Hydrophobic protein</fullName>
    </recommendedName>
</protein>
<evidence type="ECO:0000256" key="1">
    <source>
        <dbReference type="SAM" id="Phobius"/>
    </source>
</evidence>
<keyword evidence="1" id="KW-1133">Transmembrane helix</keyword>
<feature type="transmembrane region" description="Helical" evidence="1">
    <location>
        <begin position="28"/>
        <end position="48"/>
    </location>
</feature>
<dbReference type="Proteomes" id="UP001592531">
    <property type="component" value="Unassembled WGS sequence"/>
</dbReference>
<evidence type="ECO:0000313" key="2">
    <source>
        <dbReference type="EMBL" id="MFC1416627.1"/>
    </source>
</evidence>
<reference evidence="2 3" key="1">
    <citation type="submission" date="2024-09" db="EMBL/GenBank/DDBJ databases">
        <authorList>
            <person name="Lee S.D."/>
        </authorList>
    </citation>
    <scope>NUCLEOTIDE SEQUENCE [LARGE SCALE GENOMIC DNA]</scope>
    <source>
        <strain evidence="2 3">N8-3</strain>
    </source>
</reference>
<proteinExistence type="predicted"/>
<sequence>MPRFALLAFVLAALALLAAVVSVLAGFWLGLAWILLAGISSNIGWVQWRRARVQQP</sequence>
<evidence type="ECO:0008006" key="4">
    <source>
        <dbReference type="Google" id="ProtNLM"/>
    </source>
</evidence>
<organism evidence="2 3">
    <name type="scientific">Streptacidiphilus cavernicola</name>
    <dbReference type="NCBI Taxonomy" id="3342716"/>
    <lineage>
        <taxon>Bacteria</taxon>
        <taxon>Bacillati</taxon>
        <taxon>Actinomycetota</taxon>
        <taxon>Actinomycetes</taxon>
        <taxon>Kitasatosporales</taxon>
        <taxon>Streptomycetaceae</taxon>
        <taxon>Streptacidiphilus</taxon>
    </lineage>
</organism>
<keyword evidence="1" id="KW-0812">Transmembrane</keyword>
<evidence type="ECO:0000313" key="3">
    <source>
        <dbReference type="Proteomes" id="UP001592531"/>
    </source>
</evidence>
<dbReference type="EMBL" id="JBHFAB010000005">
    <property type="protein sequence ID" value="MFC1416627.1"/>
    <property type="molecule type" value="Genomic_DNA"/>
</dbReference>
<name>A0ABV6VSE0_9ACTN</name>
<gene>
    <name evidence="2" type="ORF">ACEZDE_08235</name>
</gene>
<dbReference type="RefSeq" id="WP_380534030.1">
    <property type="nucleotide sequence ID" value="NZ_JBHFAB010000005.1"/>
</dbReference>
<keyword evidence="3" id="KW-1185">Reference proteome</keyword>
<comment type="caution">
    <text evidence="2">The sequence shown here is derived from an EMBL/GenBank/DDBJ whole genome shotgun (WGS) entry which is preliminary data.</text>
</comment>